<keyword evidence="3" id="KW-1185">Reference proteome</keyword>
<sequence>MKTSSPPWILKRLTFNKRPGASVSMKPSHTGPCDPLTSSDWLVITEAGSPGIRGLCEAHVGPQVCRAHRAGPGVQRGPRRARRPSSSPGEPSQGDPPGGNRSVSQPQHHITCFPASSPVLLTTSRHTESSSQSPPHRVLLTESSSHRVLHPESSSQSPPPRVLLTESSSQSPPHTESSSQSPPHRVLHPESSSQSPPHRRWPSHFLCKGHVTHTLREHVSQQTTIPLCSSSSSSSCSSPSPCRLLCASSSCTSSSETLNPPPQRQPYAWTRSSETRWRTEAGWTGPRERDGRGESVEPEGSGSPDRAPPSSSSRGVEEILLRLSFTITVVLPPAALVTQDPPRRVHLQEPLHATLCFRRTATSETVRQCAYLQGQLLVPVPELLD</sequence>
<comment type="caution">
    <text evidence="2">The sequence shown here is derived from an EMBL/GenBank/DDBJ whole genome shotgun (WGS) entry which is preliminary data.</text>
</comment>
<gene>
    <name evidence="2" type="ORF">EYF80_050380</name>
</gene>
<feature type="compositionally biased region" description="Low complexity" evidence="1">
    <location>
        <begin position="165"/>
        <end position="184"/>
    </location>
</feature>
<feature type="region of interest" description="Disordered" evidence="1">
    <location>
        <begin position="144"/>
        <end position="203"/>
    </location>
</feature>
<dbReference type="EMBL" id="SRLO01001278">
    <property type="protein sequence ID" value="TNN39457.1"/>
    <property type="molecule type" value="Genomic_DNA"/>
</dbReference>
<feature type="compositionally biased region" description="Low complexity" evidence="1">
    <location>
        <begin position="84"/>
        <end position="99"/>
    </location>
</feature>
<protein>
    <submittedName>
        <fullName evidence="2">Uncharacterized protein</fullName>
    </submittedName>
</protein>
<evidence type="ECO:0000256" key="1">
    <source>
        <dbReference type="SAM" id="MobiDB-lite"/>
    </source>
</evidence>
<dbReference type="AlphaFoldDB" id="A0A4Z2FE48"/>
<organism evidence="2 3">
    <name type="scientific">Liparis tanakae</name>
    <name type="common">Tanaka's snailfish</name>
    <dbReference type="NCBI Taxonomy" id="230148"/>
    <lineage>
        <taxon>Eukaryota</taxon>
        <taxon>Metazoa</taxon>
        <taxon>Chordata</taxon>
        <taxon>Craniata</taxon>
        <taxon>Vertebrata</taxon>
        <taxon>Euteleostomi</taxon>
        <taxon>Actinopterygii</taxon>
        <taxon>Neopterygii</taxon>
        <taxon>Teleostei</taxon>
        <taxon>Neoteleostei</taxon>
        <taxon>Acanthomorphata</taxon>
        <taxon>Eupercaria</taxon>
        <taxon>Perciformes</taxon>
        <taxon>Cottioidei</taxon>
        <taxon>Cottales</taxon>
        <taxon>Liparidae</taxon>
        <taxon>Liparis</taxon>
    </lineage>
</organism>
<evidence type="ECO:0000313" key="2">
    <source>
        <dbReference type="EMBL" id="TNN39457.1"/>
    </source>
</evidence>
<reference evidence="2 3" key="1">
    <citation type="submission" date="2019-03" db="EMBL/GenBank/DDBJ databases">
        <title>First draft genome of Liparis tanakae, snailfish: a comprehensive survey of snailfish specific genes.</title>
        <authorList>
            <person name="Kim W."/>
            <person name="Song I."/>
            <person name="Jeong J.-H."/>
            <person name="Kim D."/>
            <person name="Kim S."/>
            <person name="Ryu S."/>
            <person name="Song J.Y."/>
            <person name="Lee S.K."/>
        </authorList>
    </citation>
    <scope>NUCLEOTIDE SEQUENCE [LARGE SCALE GENOMIC DNA]</scope>
    <source>
        <tissue evidence="2">Muscle</tissue>
    </source>
</reference>
<evidence type="ECO:0000313" key="3">
    <source>
        <dbReference type="Proteomes" id="UP000314294"/>
    </source>
</evidence>
<name>A0A4Z2FE48_9TELE</name>
<feature type="region of interest" description="Disordered" evidence="1">
    <location>
        <begin position="68"/>
        <end position="108"/>
    </location>
</feature>
<feature type="compositionally biased region" description="Low complexity" evidence="1">
    <location>
        <begin position="300"/>
        <end position="314"/>
    </location>
</feature>
<accession>A0A4Z2FE48</accession>
<feature type="region of interest" description="Disordered" evidence="1">
    <location>
        <begin position="252"/>
        <end position="314"/>
    </location>
</feature>
<proteinExistence type="predicted"/>
<dbReference type="OrthoDB" id="8963323at2759"/>
<feature type="compositionally biased region" description="Basic and acidic residues" evidence="1">
    <location>
        <begin position="286"/>
        <end position="295"/>
    </location>
</feature>
<dbReference type="Proteomes" id="UP000314294">
    <property type="component" value="Unassembled WGS sequence"/>
</dbReference>